<dbReference type="Gene3D" id="3.10.129.10">
    <property type="entry name" value="Hotdog Thioesterase"/>
    <property type="match status" value="1"/>
</dbReference>
<sequence>MESVSAERMRTMAAILRDPNPLHWDREAVANLNVGSATLPASLGKRTINQGPLGLSYMINMLHEWMGPECIKRFYMTFPQVVLDEDRVIAKGTITALREENNLQLADCDIWLEHAERGSLLIGKATVQLQ</sequence>
<dbReference type="Proteomes" id="UP000193450">
    <property type="component" value="Chromosome"/>
</dbReference>
<organism evidence="1 2">
    <name type="scientific">Oceanicoccus sagamiensis</name>
    <dbReference type="NCBI Taxonomy" id="716816"/>
    <lineage>
        <taxon>Bacteria</taxon>
        <taxon>Pseudomonadati</taxon>
        <taxon>Pseudomonadota</taxon>
        <taxon>Gammaproteobacteria</taxon>
        <taxon>Cellvibrionales</taxon>
        <taxon>Spongiibacteraceae</taxon>
        <taxon>Oceanicoccus</taxon>
    </lineage>
</organism>
<proteinExistence type="predicted"/>
<dbReference type="STRING" id="716816.BST96_02950"/>
<protein>
    <submittedName>
        <fullName evidence="1">Uncharacterized protein</fullName>
    </submittedName>
</protein>
<dbReference type="InterPro" id="IPR029069">
    <property type="entry name" value="HotDog_dom_sf"/>
</dbReference>
<evidence type="ECO:0000313" key="2">
    <source>
        <dbReference type="Proteomes" id="UP000193450"/>
    </source>
</evidence>
<dbReference type="KEGG" id="osg:BST96_02950"/>
<keyword evidence="2" id="KW-1185">Reference proteome</keyword>
<evidence type="ECO:0000313" key="1">
    <source>
        <dbReference type="EMBL" id="ARN76279.1"/>
    </source>
</evidence>
<gene>
    <name evidence="1" type="ORF">BST96_02950</name>
</gene>
<name>A0A1X9NLK4_9GAMM</name>
<reference evidence="1 2" key="1">
    <citation type="submission" date="2016-11" db="EMBL/GenBank/DDBJ databases">
        <title>Trade-off between light-utilization and light-protection in marine flavobacteria.</title>
        <authorList>
            <person name="Kumagai Y."/>
        </authorList>
    </citation>
    <scope>NUCLEOTIDE SEQUENCE [LARGE SCALE GENOMIC DNA]</scope>
    <source>
        <strain evidence="1 2">NBRC 107125</strain>
    </source>
</reference>
<dbReference type="SUPFAM" id="SSF54637">
    <property type="entry name" value="Thioesterase/thiol ester dehydrase-isomerase"/>
    <property type="match status" value="1"/>
</dbReference>
<dbReference type="EMBL" id="CP019343">
    <property type="protein sequence ID" value="ARN76279.1"/>
    <property type="molecule type" value="Genomic_DNA"/>
</dbReference>
<dbReference type="AlphaFoldDB" id="A0A1X9NLK4"/>
<accession>A0A1X9NLK4</accession>
<dbReference type="CDD" id="cd03441">
    <property type="entry name" value="R_hydratase_like"/>
    <property type="match status" value="1"/>
</dbReference>